<dbReference type="EMBL" id="JAPHNI010000539">
    <property type="protein sequence ID" value="KAJ8110067.1"/>
    <property type="molecule type" value="Genomic_DNA"/>
</dbReference>
<organism evidence="1 2">
    <name type="scientific">Boeremia exigua</name>
    <dbReference type="NCBI Taxonomy" id="749465"/>
    <lineage>
        <taxon>Eukaryota</taxon>
        <taxon>Fungi</taxon>
        <taxon>Dikarya</taxon>
        <taxon>Ascomycota</taxon>
        <taxon>Pezizomycotina</taxon>
        <taxon>Dothideomycetes</taxon>
        <taxon>Pleosporomycetidae</taxon>
        <taxon>Pleosporales</taxon>
        <taxon>Pleosporineae</taxon>
        <taxon>Didymellaceae</taxon>
        <taxon>Boeremia</taxon>
    </lineage>
</organism>
<dbReference type="Proteomes" id="UP001153331">
    <property type="component" value="Unassembled WGS sequence"/>
</dbReference>
<evidence type="ECO:0000313" key="1">
    <source>
        <dbReference type="EMBL" id="KAJ8110067.1"/>
    </source>
</evidence>
<accession>A0ACC2I3Z3</accession>
<gene>
    <name evidence="1" type="ORF">OPT61_g6987</name>
</gene>
<evidence type="ECO:0000313" key="2">
    <source>
        <dbReference type="Proteomes" id="UP001153331"/>
    </source>
</evidence>
<name>A0ACC2I3Z3_9PLEO</name>
<proteinExistence type="predicted"/>
<reference evidence="1" key="1">
    <citation type="submission" date="2022-11" db="EMBL/GenBank/DDBJ databases">
        <title>Genome Sequence of Boeremia exigua.</title>
        <authorList>
            <person name="Buettner E."/>
        </authorList>
    </citation>
    <scope>NUCLEOTIDE SEQUENCE</scope>
    <source>
        <strain evidence="1">CU02</strain>
    </source>
</reference>
<keyword evidence="2" id="KW-1185">Reference proteome</keyword>
<sequence length="135" mass="15514">MGSDLGIWSRWAEAEKQTGAMPVKLEKILSWCNAEVERTLLRRFLKHLSALYMLEETNVDEWKLTPYTRAMGDESTHADQILRLDHTIPSGVNLAEFLKKYNYQDPLDKNRLDNYADMTGGTDFFAICARDPEGL</sequence>
<comment type="caution">
    <text evidence="1">The sequence shown here is derived from an EMBL/GenBank/DDBJ whole genome shotgun (WGS) entry which is preliminary data.</text>
</comment>
<protein>
    <submittedName>
        <fullName evidence="1">Uncharacterized protein</fullName>
    </submittedName>
</protein>